<reference evidence="3" key="1">
    <citation type="submission" date="2018-10" db="EMBL/GenBank/DDBJ databases">
        <authorList>
            <person name="Peiro R."/>
            <person name="Begona"/>
            <person name="Cbmso G."/>
            <person name="Lopez M."/>
            <person name="Gonzalez S."/>
            <person name="Sacristan E."/>
            <person name="Castillo E."/>
        </authorList>
    </citation>
    <scope>NUCLEOTIDE SEQUENCE</scope>
    <source>
        <strain evidence="3">Rhod_genome</strain>
        <strain evidence="2">Rhod_plasmid</strain>
        <plasmid evidence="2">1</plasmid>
    </source>
</reference>
<dbReference type="AlphaFoldDB" id="A0A3S4AYQ7"/>
<dbReference type="Pfam" id="PF00550">
    <property type="entry name" value="PP-binding"/>
    <property type="match status" value="1"/>
</dbReference>
<accession>A0A3S4AYQ7</accession>
<keyword evidence="2" id="KW-0614">Plasmid</keyword>
<dbReference type="EMBL" id="UWOC01000026">
    <property type="protein sequence ID" value="VCU07379.1"/>
    <property type="molecule type" value="Genomic_DNA"/>
</dbReference>
<geneLocation type="plasmid" evidence="2">
    <name>1</name>
</geneLocation>
<dbReference type="PROSITE" id="PS50075">
    <property type="entry name" value="CARRIER"/>
    <property type="match status" value="1"/>
</dbReference>
<dbReference type="RefSeq" id="WP_129607579.1">
    <property type="nucleotide sequence ID" value="NZ_LR026982.1"/>
</dbReference>
<evidence type="ECO:0000313" key="3">
    <source>
        <dbReference type="EMBL" id="VCU07379.1"/>
    </source>
</evidence>
<sequence length="87" mass="9092">MCRATETIESRIRRVVADVLAESGIAIEPEALAAATKLSDLGADDLDLLHIAIGMEDALGIEMRDDLMHAGITIGELIGAVQPAVPA</sequence>
<evidence type="ECO:0000313" key="4">
    <source>
        <dbReference type="Proteomes" id="UP000289200"/>
    </source>
</evidence>
<gene>
    <name evidence="3" type="primary">acpP_1</name>
    <name evidence="2" type="synonym">acpP</name>
    <name evidence="3" type="ORF">RHODGE_RHODGE_00478</name>
    <name evidence="2" type="ORF">RHODPL_RHODPL_00002</name>
</gene>
<dbReference type="InterPro" id="IPR036736">
    <property type="entry name" value="ACP-like_sf"/>
</dbReference>
<evidence type="ECO:0000259" key="1">
    <source>
        <dbReference type="PROSITE" id="PS50075"/>
    </source>
</evidence>
<dbReference type="Proteomes" id="UP000289200">
    <property type="component" value="Unassembled WGS sequence"/>
</dbReference>
<evidence type="ECO:0000313" key="2">
    <source>
        <dbReference type="EMBL" id="VCU06554.1"/>
    </source>
</evidence>
<feature type="domain" description="Carrier" evidence="1">
    <location>
        <begin position="6"/>
        <end position="85"/>
    </location>
</feature>
<reference evidence="4" key="2">
    <citation type="submission" date="2018-10" db="EMBL/GenBank/DDBJ databases">
        <authorList>
            <person name="Peiro R."/>
            <person name="Begona"/>
            <person name="Cbmso G."/>
            <person name="Lopez M."/>
            <person name="Gonzalez S."/>
            <person name="Sacristan E."/>
            <person name="Castillo E."/>
        </authorList>
    </citation>
    <scope>NUCLEOTIDE SEQUENCE [LARGE SCALE GENOMIC DNA]</scope>
</reference>
<organism evidence="3 4">
    <name type="scientific">Rhodoplanes serenus</name>
    <dbReference type="NCBI Taxonomy" id="200615"/>
    <lineage>
        <taxon>Bacteria</taxon>
        <taxon>Pseudomonadati</taxon>
        <taxon>Pseudomonadota</taxon>
        <taxon>Alphaproteobacteria</taxon>
        <taxon>Hyphomicrobiales</taxon>
        <taxon>Nitrobacteraceae</taxon>
        <taxon>Rhodoplanes</taxon>
    </lineage>
</organism>
<proteinExistence type="predicted"/>
<dbReference type="SUPFAM" id="SSF47336">
    <property type="entry name" value="ACP-like"/>
    <property type="match status" value="1"/>
</dbReference>
<dbReference type="Gene3D" id="1.10.1200.10">
    <property type="entry name" value="ACP-like"/>
    <property type="match status" value="1"/>
</dbReference>
<dbReference type="InterPro" id="IPR009081">
    <property type="entry name" value="PP-bd_ACP"/>
</dbReference>
<keyword evidence="4" id="KW-1185">Reference proteome</keyword>
<protein>
    <submittedName>
        <fullName evidence="3">Acyl carrier protein</fullName>
    </submittedName>
</protein>
<name>A0A3S4AYQ7_9BRAD</name>
<dbReference type="EMBL" id="LR026982">
    <property type="protein sequence ID" value="VCU06554.1"/>
    <property type="molecule type" value="Genomic_DNA"/>
</dbReference>